<reference evidence="5 6" key="1">
    <citation type="submission" date="2019-03" db="EMBL/GenBank/DDBJ databases">
        <title>Genomic Encyclopedia of Type Strains, Phase IV (KMG-IV): sequencing the most valuable type-strain genomes for metagenomic binning, comparative biology and taxonomic classification.</title>
        <authorList>
            <person name="Goeker M."/>
        </authorList>
    </citation>
    <scope>NUCLEOTIDE SEQUENCE [LARGE SCALE GENOMIC DNA]</scope>
    <source>
        <strain evidence="5 6">DSM 25287</strain>
    </source>
</reference>
<dbReference type="PANTHER" id="PTHR24220:SF685">
    <property type="entry name" value="ABC TRANSPORTER RELATED"/>
    <property type="match status" value="1"/>
</dbReference>
<evidence type="ECO:0000313" key="6">
    <source>
        <dbReference type="Proteomes" id="UP000295765"/>
    </source>
</evidence>
<dbReference type="InterPro" id="IPR003593">
    <property type="entry name" value="AAA+_ATPase"/>
</dbReference>
<feature type="domain" description="ABC transporter" evidence="4">
    <location>
        <begin position="15"/>
        <end position="237"/>
    </location>
</feature>
<keyword evidence="3 5" id="KW-0067">ATP-binding</keyword>
<dbReference type="GO" id="GO:0016887">
    <property type="term" value="F:ATP hydrolysis activity"/>
    <property type="evidence" value="ECO:0007669"/>
    <property type="project" value="InterPro"/>
</dbReference>
<dbReference type="Proteomes" id="UP000295765">
    <property type="component" value="Unassembled WGS sequence"/>
</dbReference>
<dbReference type="InterPro" id="IPR015854">
    <property type="entry name" value="ABC_transpr_LolD-like"/>
</dbReference>
<name>A0A4R2LTQ0_9GAMM</name>
<sequence>MALPSITASPPSFAVVIEQVAHHVTEGERRRELLAGVSAAIGAGESVALLGPSGSGKSTLLNLVAGIDLPDAGVVYVAGQAITALAERERTLLRRHRIGIVFQAFNLVPTLTVAENIGLALELNTWPRAAAAARVDELLAAVGLVEARARFPGELSGGEQQRVAVARAVAHRPAVVLADEPTGNLDGATGAQVLDLLFGLCGAGGGACLIVTHSAEVAARADRRLHLVDGRLCEEER</sequence>
<dbReference type="GO" id="GO:0005524">
    <property type="term" value="F:ATP binding"/>
    <property type="evidence" value="ECO:0007669"/>
    <property type="project" value="UniProtKB-KW"/>
</dbReference>
<dbReference type="Pfam" id="PF00005">
    <property type="entry name" value="ABC_tran"/>
    <property type="match status" value="1"/>
</dbReference>
<dbReference type="GO" id="GO:0022857">
    <property type="term" value="F:transmembrane transporter activity"/>
    <property type="evidence" value="ECO:0007669"/>
    <property type="project" value="TreeGrafter"/>
</dbReference>
<evidence type="ECO:0000313" key="5">
    <source>
        <dbReference type="EMBL" id="TCO83172.1"/>
    </source>
</evidence>
<keyword evidence="6" id="KW-1185">Reference proteome</keyword>
<dbReference type="InterPro" id="IPR003439">
    <property type="entry name" value="ABC_transporter-like_ATP-bd"/>
</dbReference>
<dbReference type="GO" id="GO:0005886">
    <property type="term" value="C:plasma membrane"/>
    <property type="evidence" value="ECO:0007669"/>
    <property type="project" value="TreeGrafter"/>
</dbReference>
<dbReference type="PANTHER" id="PTHR24220">
    <property type="entry name" value="IMPORT ATP-BINDING PROTEIN"/>
    <property type="match status" value="1"/>
</dbReference>
<keyword evidence="1" id="KW-0813">Transport</keyword>
<dbReference type="SMART" id="SM00382">
    <property type="entry name" value="AAA"/>
    <property type="match status" value="1"/>
</dbReference>
<dbReference type="PROSITE" id="PS50893">
    <property type="entry name" value="ABC_TRANSPORTER_2"/>
    <property type="match status" value="1"/>
</dbReference>
<evidence type="ECO:0000259" key="4">
    <source>
        <dbReference type="PROSITE" id="PS50893"/>
    </source>
</evidence>
<gene>
    <name evidence="5" type="ORF">EV699_103222</name>
</gene>
<dbReference type="CDD" id="cd03255">
    <property type="entry name" value="ABC_MJ0796_LolCDE_FtsE"/>
    <property type="match status" value="1"/>
</dbReference>
<evidence type="ECO:0000256" key="2">
    <source>
        <dbReference type="ARBA" id="ARBA00022741"/>
    </source>
</evidence>
<comment type="caution">
    <text evidence="5">The sequence shown here is derived from an EMBL/GenBank/DDBJ whole genome shotgun (WGS) entry which is preliminary data.</text>
</comment>
<dbReference type="Gene3D" id="3.40.50.300">
    <property type="entry name" value="P-loop containing nucleotide triphosphate hydrolases"/>
    <property type="match status" value="1"/>
</dbReference>
<dbReference type="InterPro" id="IPR017871">
    <property type="entry name" value="ABC_transporter-like_CS"/>
</dbReference>
<dbReference type="RefSeq" id="WP_132538977.1">
    <property type="nucleotide sequence ID" value="NZ_SLWY01000003.1"/>
</dbReference>
<evidence type="ECO:0000256" key="3">
    <source>
        <dbReference type="ARBA" id="ARBA00022840"/>
    </source>
</evidence>
<dbReference type="OrthoDB" id="9801477at2"/>
<dbReference type="AlphaFoldDB" id="A0A4R2LTQ0"/>
<dbReference type="SUPFAM" id="SSF52540">
    <property type="entry name" value="P-loop containing nucleoside triphosphate hydrolases"/>
    <property type="match status" value="1"/>
</dbReference>
<proteinExistence type="predicted"/>
<keyword evidence="2" id="KW-0547">Nucleotide-binding</keyword>
<accession>A0A4R2LTQ0</accession>
<dbReference type="InterPro" id="IPR017911">
    <property type="entry name" value="MacB-like_ATP-bd"/>
</dbReference>
<dbReference type="EMBL" id="SLWY01000003">
    <property type="protein sequence ID" value="TCO83172.1"/>
    <property type="molecule type" value="Genomic_DNA"/>
</dbReference>
<organism evidence="5 6">
    <name type="scientific">Plasticicumulans lactativorans</name>
    <dbReference type="NCBI Taxonomy" id="1133106"/>
    <lineage>
        <taxon>Bacteria</taxon>
        <taxon>Pseudomonadati</taxon>
        <taxon>Pseudomonadota</taxon>
        <taxon>Gammaproteobacteria</taxon>
        <taxon>Candidatus Competibacteraceae</taxon>
        <taxon>Plasticicumulans</taxon>
    </lineage>
</organism>
<dbReference type="PROSITE" id="PS00211">
    <property type="entry name" value="ABC_TRANSPORTER_1"/>
    <property type="match status" value="1"/>
</dbReference>
<evidence type="ECO:0000256" key="1">
    <source>
        <dbReference type="ARBA" id="ARBA00022448"/>
    </source>
</evidence>
<dbReference type="InterPro" id="IPR027417">
    <property type="entry name" value="P-loop_NTPase"/>
</dbReference>
<protein>
    <submittedName>
        <fullName evidence="5">Putative ABC transport system ATP-binding protein</fullName>
    </submittedName>
</protein>